<evidence type="ECO:0000313" key="3">
    <source>
        <dbReference type="Proteomes" id="UP000799539"/>
    </source>
</evidence>
<feature type="compositionally biased region" description="Basic residues" evidence="1">
    <location>
        <begin position="60"/>
        <end position="73"/>
    </location>
</feature>
<dbReference type="EMBL" id="ML992663">
    <property type="protein sequence ID" value="KAF2217192.1"/>
    <property type="molecule type" value="Genomic_DNA"/>
</dbReference>
<gene>
    <name evidence="2" type="ORF">CERZMDRAFT_89785</name>
</gene>
<feature type="compositionally biased region" description="Basic and acidic residues" evidence="1">
    <location>
        <begin position="160"/>
        <end position="169"/>
    </location>
</feature>
<sequence length="221" mass="23756">MQKRESRAVRSLVTSSQLYSVPERSGGLAPSIYSLDNESKSSKMSSDSDTTVPPTPPPKSPRRSWHPRGHVRTKSQLNTHLAHLFGAPQTGTHGDSIEGLTESYGRLAWKPEEPGSQLKISTSTSPTLSSASDTSTNTSSSSCWNSRGRKKRDLVPSKAALHDMRDQARAKSSLSSSSEGCSDVSSPRKPPASTRPPVHGRKASSGGTLLLKMKNGKVYVK</sequence>
<keyword evidence="3" id="KW-1185">Reference proteome</keyword>
<evidence type="ECO:0000313" key="2">
    <source>
        <dbReference type="EMBL" id="KAF2217192.1"/>
    </source>
</evidence>
<protein>
    <submittedName>
        <fullName evidence="2">Uncharacterized protein</fullName>
    </submittedName>
</protein>
<accession>A0A6A6FUL4</accession>
<feature type="region of interest" description="Disordered" evidence="1">
    <location>
        <begin position="1"/>
        <end position="221"/>
    </location>
</feature>
<name>A0A6A6FUL4_9PEZI</name>
<feature type="compositionally biased region" description="Low complexity" evidence="1">
    <location>
        <begin position="172"/>
        <end position="185"/>
    </location>
</feature>
<reference evidence="2" key="1">
    <citation type="journal article" date="2020" name="Stud. Mycol.">
        <title>101 Dothideomycetes genomes: a test case for predicting lifestyles and emergence of pathogens.</title>
        <authorList>
            <person name="Haridas S."/>
            <person name="Albert R."/>
            <person name="Binder M."/>
            <person name="Bloem J."/>
            <person name="Labutti K."/>
            <person name="Salamov A."/>
            <person name="Andreopoulos B."/>
            <person name="Baker S."/>
            <person name="Barry K."/>
            <person name="Bills G."/>
            <person name="Bluhm B."/>
            <person name="Cannon C."/>
            <person name="Castanera R."/>
            <person name="Culley D."/>
            <person name="Daum C."/>
            <person name="Ezra D."/>
            <person name="Gonzalez J."/>
            <person name="Henrissat B."/>
            <person name="Kuo A."/>
            <person name="Liang C."/>
            <person name="Lipzen A."/>
            <person name="Lutzoni F."/>
            <person name="Magnuson J."/>
            <person name="Mondo S."/>
            <person name="Nolan M."/>
            <person name="Ohm R."/>
            <person name="Pangilinan J."/>
            <person name="Park H.-J."/>
            <person name="Ramirez L."/>
            <person name="Alfaro M."/>
            <person name="Sun H."/>
            <person name="Tritt A."/>
            <person name="Yoshinaga Y."/>
            <person name="Zwiers L.-H."/>
            <person name="Turgeon B."/>
            <person name="Goodwin S."/>
            <person name="Spatafora J."/>
            <person name="Crous P."/>
            <person name="Grigoriev I."/>
        </authorList>
    </citation>
    <scope>NUCLEOTIDE SEQUENCE</scope>
    <source>
        <strain evidence="2">SCOH1-5</strain>
    </source>
</reference>
<feature type="compositionally biased region" description="Low complexity" evidence="1">
    <location>
        <begin position="121"/>
        <end position="142"/>
    </location>
</feature>
<dbReference type="Proteomes" id="UP000799539">
    <property type="component" value="Unassembled WGS sequence"/>
</dbReference>
<feature type="compositionally biased region" description="Low complexity" evidence="1">
    <location>
        <begin position="42"/>
        <end position="52"/>
    </location>
</feature>
<proteinExistence type="predicted"/>
<dbReference type="AlphaFoldDB" id="A0A6A6FUL4"/>
<evidence type="ECO:0000256" key="1">
    <source>
        <dbReference type="SAM" id="MobiDB-lite"/>
    </source>
</evidence>
<organism evidence="2 3">
    <name type="scientific">Cercospora zeae-maydis SCOH1-5</name>
    <dbReference type="NCBI Taxonomy" id="717836"/>
    <lineage>
        <taxon>Eukaryota</taxon>
        <taxon>Fungi</taxon>
        <taxon>Dikarya</taxon>
        <taxon>Ascomycota</taxon>
        <taxon>Pezizomycotina</taxon>
        <taxon>Dothideomycetes</taxon>
        <taxon>Dothideomycetidae</taxon>
        <taxon>Mycosphaerellales</taxon>
        <taxon>Mycosphaerellaceae</taxon>
        <taxon>Cercospora</taxon>
    </lineage>
</organism>